<name>A0A0A9HGV9_ARUDO</name>
<accession>A0A0A9HGV9</accession>
<reference evidence="1" key="1">
    <citation type="submission" date="2014-09" db="EMBL/GenBank/DDBJ databases">
        <authorList>
            <person name="Magalhaes I.L.F."/>
            <person name="Oliveira U."/>
            <person name="Santos F.R."/>
            <person name="Vidigal T.H.D.A."/>
            <person name="Brescovit A.D."/>
            <person name="Santos A.J."/>
        </authorList>
    </citation>
    <scope>NUCLEOTIDE SEQUENCE</scope>
    <source>
        <tissue evidence="1">Shoot tissue taken approximately 20 cm above the soil surface</tissue>
    </source>
</reference>
<evidence type="ECO:0000313" key="1">
    <source>
        <dbReference type="EMBL" id="JAE32103.1"/>
    </source>
</evidence>
<dbReference type="AlphaFoldDB" id="A0A0A9HGV9"/>
<reference evidence="1" key="2">
    <citation type="journal article" date="2015" name="Data Brief">
        <title>Shoot transcriptome of the giant reed, Arundo donax.</title>
        <authorList>
            <person name="Barrero R.A."/>
            <person name="Guerrero F.D."/>
            <person name="Moolhuijzen P."/>
            <person name="Goolsby J.A."/>
            <person name="Tidwell J."/>
            <person name="Bellgard S.E."/>
            <person name="Bellgard M.I."/>
        </authorList>
    </citation>
    <scope>NUCLEOTIDE SEQUENCE</scope>
    <source>
        <tissue evidence="1">Shoot tissue taken approximately 20 cm above the soil surface</tissue>
    </source>
</reference>
<protein>
    <submittedName>
        <fullName evidence="1">Uncharacterized protein</fullName>
    </submittedName>
</protein>
<dbReference type="EMBL" id="GBRH01165793">
    <property type="protein sequence ID" value="JAE32103.1"/>
    <property type="molecule type" value="Transcribed_RNA"/>
</dbReference>
<organism evidence="1">
    <name type="scientific">Arundo donax</name>
    <name type="common">Giant reed</name>
    <name type="synonym">Donax arundinaceus</name>
    <dbReference type="NCBI Taxonomy" id="35708"/>
    <lineage>
        <taxon>Eukaryota</taxon>
        <taxon>Viridiplantae</taxon>
        <taxon>Streptophyta</taxon>
        <taxon>Embryophyta</taxon>
        <taxon>Tracheophyta</taxon>
        <taxon>Spermatophyta</taxon>
        <taxon>Magnoliopsida</taxon>
        <taxon>Liliopsida</taxon>
        <taxon>Poales</taxon>
        <taxon>Poaceae</taxon>
        <taxon>PACMAD clade</taxon>
        <taxon>Arundinoideae</taxon>
        <taxon>Arundineae</taxon>
        <taxon>Arundo</taxon>
    </lineage>
</organism>
<sequence>MSKGQQISENLYVRGDGPHAYTFQMDFW</sequence>
<proteinExistence type="predicted"/>